<proteinExistence type="predicted"/>
<evidence type="ECO:0000313" key="3">
    <source>
        <dbReference type="Proteomes" id="UP001159387"/>
    </source>
</evidence>
<dbReference type="RefSeq" id="WP_280656058.1">
    <property type="nucleotide sequence ID" value="NZ_JANQDH010000117.1"/>
</dbReference>
<feature type="transmembrane region" description="Helical" evidence="1">
    <location>
        <begin position="7"/>
        <end position="29"/>
    </location>
</feature>
<name>A0AA43KDD0_9CYAN</name>
<protein>
    <submittedName>
        <fullName evidence="2">DUF3352 domain-containing protein</fullName>
    </submittedName>
</protein>
<dbReference type="Pfam" id="PF11832">
    <property type="entry name" value="DUF3352"/>
    <property type="match status" value="1"/>
</dbReference>
<dbReference type="EMBL" id="JANQDH010000117">
    <property type="protein sequence ID" value="MDH6062115.1"/>
    <property type="molecule type" value="Genomic_DNA"/>
</dbReference>
<keyword evidence="3" id="KW-1185">Reference proteome</keyword>
<keyword evidence="1" id="KW-1133">Transmembrane helix</keyword>
<evidence type="ECO:0000313" key="2">
    <source>
        <dbReference type="EMBL" id="MDH6062115.1"/>
    </source>
</evidence>
<dbReference type="Proteomes" id="UP001159387">
    <property type="component" value="Unassembled WGS sequence"/>
</dbReference>
<dbReference type="InterPro" id="IPR021787">
    <property type="entry name" value="DUF3352"/>
</dbReference>
<comment type="caution">
    <text evidence="2">The sequence shown here is derived from an EMBL/GenBank/DDBJ whole genome shotgun (WGS) entry which is preliminary data.</text>
</comment>
<sequence length="549" mass="59250">MPENKRSWLIPAVGAALLVSGGVGVYIYFKTPSSDSSTPLGSAKLVPSTALMATYISTDPRAWAKLQDFGTPSTQKLIGQGLEDFQQDLFGESNISYKQDLQPWVAGVMVAMLPPDPTQGIQEQSEPNILMVLGIKDKLNALNFANKLKSQKGVKVQESDYKGEKITELTENGTNTYSAILNNNHVVLAPERQAVEQAIETFKGQPSFASKKNARTLLTANANVRNVLAQVYVPDYAAMVQNLLAASPESDSLPPQTLKQLQQIKSMVASVGVDDQGVRMKAIANLDPQLNTLDYQTTPAKIVNQLPVDTLALVTGNSINRSWSAIVEQSEDYPEFKAVLQQLRGQLNFVNIDLDKDVFGWMDGEFALATIPSSQSVLPDVGVGAALLLTTSDRSTASATFSKLDNLAKIQQINVTTKNVDGKDITQWQIPGQGSLLSHGWLNQNTAFVAVGDTVAETIATNNSPKLHSSDTFKAVTGSLQKPNTGYFYLDAEKTTSLVNSFVSQFQTIPSEANTILSSIYGFGVTASSPNKSTAQLEMLLALKPKTAP</sequence>
<reference evidence="2 3" key="1">
    <citation type="journal article" date="2023" name="J. Phycol.">
        <title>Chrysosporum ovalisporum is synonymous with the true-branching cyanobacterium Umezakia natans (Nostocales/Aphanizomenonaceae).</title>
        <authorList>
            <person name="McGregor G.B."/>
            <person name="Sendall B.C."/>
            <person name="Niiyama Y."/>
            <person name="Tuji A."/>
            <person name="Willis A."/>
        </authorList>
    </citation>
    <scope>NUCLEOTIDE SEQUENCE [LARGE SCALE GENOMIC DNA]</scope>
    <source>
        <strain evidence="2 3">ANA360D</strain>
    </source>
</reference>
<gene>
    <name evidence="2" type="ORF">NWP17_17020</name>
</gene>
<accession>A0AA43KDD0</accession>
<dbReference type="AlphaFoldDB" id="A0AA43KDD0"/>
<keyword evidence="1" id="KW-0812">Transmembrane</keyword>
<keyword evidence="1" id="KW-0472">Membrane</keyword>
<evidence type="ECO:0000256" key="1">
    <source>
        <dbReference type="SAM" id="Phobius"/>
    </source>
</evidence>
<organism evidence="2 3">
    <name type="scientific">Chrysosporum bergii ANA360D</name>
    <dbReference type="NCBI Taxonomy" id="617107"/>
    <lineage>
        <taxon>Bacteria</taxon>
        <taxon>Bacillati</taxon>
        <taxon>Cyanobacteriota</taxon>
        <taxon>Cyanophyceae</taxon>
        <taxon>Nostocales</taxon>
        <taxon>Nodulariaceae</taxon>
        <taxon>Chrysosporum</taxon>
    </lineage>
</organism>